<dbReference type="GO" id="GO:0005694">
    <property type="term" value="C:chromosome"/>
    <property type="evidence" value="ECO:0007669"/>
    <property type="project" value="TreeGrafter"/>
</dbReference>
<name>A0A2V1GPE6_9GAMM</name>
<accession>A0A2V1GPE6</accession>
<dbReference type="PANTHER" id="PTHR33375:SF1">
    <property type="entry name" value="CHROMOSOME-PARTITIONING PROTEIN PARB-RELATED"/>
    <property type="match status" value="1"/>
</dbReference>
<dbReference type="InterPro" id="IPR004437">
    <property type="entry name" value="ParB/RepB/Spo0J"/>
</dbReference>
<dbReference type="EMBL" id="QDDL01000012">
    <property type="protein sequence ID" value="PVZ64459.1"/>
    <property type="molecule type" value="Genomic_DNA"/>
</dbReference>
<dbReference type="RefSeq" id="WP_116688762.1">
    <property type="nucleotide sequence ID" value="NZ_CAWNYD010000012.1"/>
</dbReference>
<dbReference type="InterPro" id="IPR003115">
    <property type="entry name" value="ParB_N"/>
</dbReference>
<dbReference type="Gene3D" id="1.10.10.2830">
    <property type="match status" value="1"/>
</dbReference>
<dbReference type="GO" id="GO:0045892">
    <property type="term" value="P:negative regulation of DNA-templated transcription"/>
    <property type="evidence" value="ECO:0007669"/>
    <property type="project" value="InterPro"/>
</dbReference>
<sequence length="404" mass="45811">MTSFIKRKEAKDQAQKEKSDKKIERQVTNLDDFLLDQPNMAGVVNIYDRHLIKKPFNKFYVDDQVRKKIDPQELEERAASMRANGQLQAIIVYPADEEGPNRGKHKIDKGECRWRASQLIEGFELEAVVDPLAPKRNRQKRIVGQIIENDQRADLQPLELALALSELIAQGLNQEEIAEELGWITRSKKPNINKVSRILSINKLPEEGKNLAEDGVVTDLITLEFLRKISEINNKKFMLLCDLAREGEGISRKRVEQEYKQCKNVSETGNAEITVSTQVEKSEVNQPTETFGTQRKSVEVTNQQSATATDRQSSLSHEGSIDTSSKRQPSKIQARDHATQAATKIIPELPLLEVEWREMQRAQLLLDRQPEASGMVWIKLLKSGDIISAELDDIKIKSVKIAGK</sequence>
<dbReference type="Gene3D" id="3.90.1530.30">
    <property type="match status" value="1"/>
</dbReference>
<gene>
    <name evidence="4" type="ORF">DC094_19270</name>
</gene>
<comment type="similarity">
    <text evidence="1">Belongs to the ParB family.</text>
</comment>
<organism evidence="4 5">
    <name type="scientific">Pelagibaculum spongiae</name>
    <dbReference type="NCBI Taxonomy" id="2080658"/>
    <lineage>
        <taxon>Bacteria</taxon>
        <taxon>Pseudomonadati</taxon>
        <taxon>Pseudomonadota</taxon>
        <taxon>Gammaproteobacteria</taxon>
        <taxon>Oceanospirillales</taxon>
        <taxon>Pelagibaculum</taxon>
    </lineage>
</organism>
<proteinExistence type="inferred from homology"/>
<dbReference type="Proteomes" id="UP000244906">
    <property type="component" value="Unassembled WGS sequence"/>
</dbReference>
<dbReference type="InterPro" id="IPR037048">
    <property type="entry name" value="KorB_C_sf"/>
</dbReference>
<dbReference type="Pfam" id="PF02195">
    <property type="entry name" value="ParB_N"/>
    <property type="match status" value="1"/>
</dbReference>
<comment type="caution">
    <text evidence="4">The sequence shown here is derived from an EMBL/GenBank/DDBJ whole genome shotgun (WGS) entry which is preliminary data.</text>
</comment>
<dbReference type="AlphaFoldDB" id="A0A2V1GPE6"/>
<evidence type="ECO:0000256" key="1">
    <source>
        <dbReference type="ARBA" id="ARBA00006295"/>
    </source>
</evidence>
<dbReference type="Gene3D" id="2.30.30.150">
    <property type="entry name" value="KorB, C-terminal domain"/>
    <property type="match status" value="1"/>
</dbReference>
<dbReference type="Pfam" id="PF08535">
    <property type="entry name" value="KorB"/>
    <property type="match status" value="1"/>
</dbReference>
<dbReference type="GO" id="GO:0007059">
    <property type="term" value="P:chromosome segregation"/>
    <property type="evidence" value="ECO:0007669"/>
    <property type="project" value="TreeGrafter"/>
</dbReference>
<dbReference type="GO" id="GO:0003677">
    <property type="term" value="F:DNA binding"/>
    <property type="evidence" value="ECO:0007669"/>
    <property type="project" value="InterPro"/>
</dbReference>
<reference evidence="4 5" key="1">
    <citation type="submission" date="2018-04" db="EMBL/GenBank/DDBJ databases">
        <title>Thalassorhabdus spongiae gen. nov., sp. nov., isolated from a marine sponge in South-West Iceland.</title>
        <authorList>
            <person name="Knobloch S."/>
            <person name="Daussin A."/>
            <person name="Johannsson R."/>
            <person name="Marteinsson V.T."/>
        </authorList>
    </citation>
    <scope>NUCLEOTIDE SEQUENCE [LARGE SCALE GENOMIC DNA]</scope>
    <source>
        <strain evidence="4 5">Hp12</strain>
    </source>
</reference>
<dbReference type="NCBIfam" id="TIGR00180">
    <property type="entry name" value="parB_part"/>
    <property type="match status" value="1"/>
</dbReference>
<feature type="compositionally biased region" description="Polar residues" evidence="2">
    <location>
        <begin position="273"/>
        <end position="331"/>
    </location>
</feature>
<protein>
    <recommendedName>
        <fullName evidence="3">ParB-like N-terminal domain-containing protein</fullName>
    </recommendedName>
</protein>
<keyword evidence="5" id="KW-1185">Reference proteome</keyword>
<evidence type="ECO:0000313" key="4">
    <source>
        <dbReference type="EMBL" id="PVZ64459.1"/>
    </source>
</evidence>
<dbReference type="SMART" id="SM00470">
    <property type="entry name" value="ParB"/>
    <property type="match status" value="1"/>
</dbReference>
<feature type="region of interest" description="Disordered" evidence="2">
    <location>
        <begin position="273"/>
        <end position="335"/>
    </location>
</feature>
<evidence type="ECO:0000259" key="3">
    <source>
        <dbReference type="SMART" id="SM00470"/>
    </source>
</evidence>
<dbReference type="InterPro" id="IPR050336">
    <property type="entry name" value="Chromosome_partition/occlusion"/>
</dbReference>
<feature type="region of interest" description="Disordered" evidence="2">
    <location>
        <begin position="1"/>
        <end position="22"/>
    </location>
</feature>
<feature type="domain" description="ParB-like N-terminal" evidence="3">
    <location>
        <begin position="51"/>
        <end position="150"/>
    </location>
</feature>
<evidence type="ECO:0000313" key="5">
    <source>
        <dbReference type="Proteomes" id="UP000244906"/>
    </source>
</evidence>
<dbReference type="SUPFAM" id="SSF109709">
    <property type="entry name" value="KorB DNA-binding domain-like"/>
    <property type="match status" value="1"/>
</dbReference>
<dbReference type="OrthoDB" id="9796891at2"/>
<evidence type="ECO:0000256" key="2">
    <source>
        <dbReference type="SAM" id="MobiDB-lite"/>
    </source>
</evidence>
<dbReference type="SUPFAM" id="SSF110849">
    <property type="entry name" value="ParB/Sulfiredoxin"/>
    <property type="match status" value="1"/>
</dbReference>
<dbReference type="InterPro" id="IPR036086">
    <property type="entry name" value="ParB/Sulfiredoxin_sf"/>
</dbReference>
<dbReference type="PANTHER" id="PTHR33375">
    <property type="entry name" value="CHROMOSOME-PARTITIONING PROTEIN PARB-RELATED"/>
    <property type="match status" value="1"/>
</dbReference>
<dbReference type="InterPro" id="IPR013741">
    <property type="entry name" value="KorB_domain"/>
</dbReference>